<evidence type="ECO:0000313" key="3">
    <source>
        <dbReference type="Proteomes" id="UP000735302"/>
    </source>
</evidence>
<gene>
    <name evidence="2" type="ORF">PoB_003924200</name>
</gene>
<accession>A0AAV4B0U0</accession>
<dbReference type="Proteomes" id="UP000735302">
    <property type="component" value="Unassembled WGS sequence"/>
</dbReference>
<keyword evidence="3" id="KW-1185">Reference proteome</keyword>
<organism evidence="2 3">
    <name type="scientific">Plakobranchus ocellatus</name>
    <dbReference type="NCBI Taxonomy" id="259542"/>
    <lineage>
        <taxon>Eukaryota</taxon>
        <taxon>Metazoa</taxon>
        <taxon>Spiralia</taxon>
        <taxon>Lophotrochozoa</taxon>
        <taxon>Mollusca</taxon>
        <taxon>Gastropoda</taxon>
        <taxon>Heterobranchia</taxon>
        <taxon>Euthyneura</taxon>
        <taxon>Panpulmonata</taxon>
        <taxon>Sacoglossa</taxon>
        <taxon>Placobranchoidea</taxon>
        <taxon>Plakobranchidae</taxon>
        <taxon>Plakobranchus</taxon>
    </lineage>
</organism>
<dbReference type="EMBL" id="BLXT01004456">
    <property type="protein sequence ID" value="GFO12737.1"/>
    <property type="molecule type" value="Genomic_DNA"/>
</dbReference>
<evidence type="ECO:0000256" key="1">
    <source>
        <dbReference type="SAM" id="Phobius"/>
    </source>
</evidence>
<keyword evidence="1" id="KW-1133">Transmembrane helix</keyword>
<keyword evidence="1" id="KW-0472">Membrane</keyword>
<feature type="transmembrane region" description="Helical" evidence="1">
    <location>
        <begin position="24"/>
        <end position="41"/>
    </location>
</feature>
<evidence type="ECO:0000313" key="2">
    <source>
        <dbReference type="EMBL" id="GFO12737.1"/>
    </source>
</evidence>
<keyword evidence="1" id="KW-0812">Transmembrane</keyword>
<sequence>MGISRTIMFDMTILATCNTCSSRFLTPVLAAAIALGLIAVHRKRDVWSDIKSQVTCSYFIRWLWAVEDQDDAVGLNFVSNPTYLDASSVSDATQFFHHLLLQTTQ</sequence>
<name>A0AAV4B0U0_9GAST</name>
<dbReference type="AlphaFoldDB" id="A0AAV4B0U0"/>
<reference evidence="2 3" key="1">
    <citation type="journal article" date="2021" name="Elife">
        <title>Chloroplast acquisition without the gene transfer in kleptoplastic sea slugs, Plakobranchus ocellatus.</title>
        <authorList>
            <person name="Maeda T."/>
            <person name="Takahashi S."/>
            <person name="Yoshida T."/>
            <person name="Shimamura S."/>
            <person name="Takaki Y."/>
            <person name="Nagai Y."/>
            <person name="Toyoda A."/>
            <person name="Suzuki Y."/>
            <person name="Arimoto A."/>
            <person name="Ishii H."/>
            <person name="Satoh N."/>
            <person name="Nishiyama T."/>
            <person name="Hasebe M."/>
            <person name="Maruyama T."/>
            <person name="Minagawa J."/>
            <person name="Obokata J."/>
            <person name="Shigenobu S."/>
        </authorList>
    </citation>
    <scope>NUCLEOTIDE SEQUENCE [LARGE SCALE GENOMIC DNA]</scope>
</reference>
<comment type="caution">
    <text evidence="2">The sequence shown here is derived from an EMBL/GenBank/DDBJ whole genome shotgun (WGS) entry which is preliminary data.</text>
</comment>
<proteinExistence type="predicted"/>
<protein>
    <submittedName>
        <fullName evidence="2">Uncharacterized protein</fullName>
    </submittedName>
</protein>